<evidence type="ECO:0000313" key="4">
    <source>
        <dbReference type="Proteomes" id="UP000887568"/>
    </source>
</evidence>
<dbReference type="AlphaFoldDB" id="A0A913Z3X1"/>
<protein>
    <submittedName>
        <fullName evidence="3">Uncharacterized protein</fullName>
    </submittedName>
</protein>
<name>A0A913Z3X1_PATMI</name>
<comment type="similarity">
    <text evidence="1">Belongs to the UPF0696 family.</text>
</comment>
<dbReference type="EnsemblMetazoa" id="XM_038190566.1">
    <property type="protein sequence ID" value="XP_038046494.1"/>
    <property type="gene ID" value="LOC119720736"/>
</dbReference>
<organism evidence="3 4">
    <name type="scientific">Patiria miniata</name>
    <name type="common">Bat star</name>
    <name type="synonym">Asterina miniata</name>
    <dbReference type="NCBI Taxonomy" id="46514"/>
    <lineage>
        <taxon>Eukaryota</taxon>
        <taxon>Metazoa</taxon>
        <taxon>Echinodermata</taxon>
        <taxon>Eleutherozoa</taxon>
        <taxon>Asterozoa</taxon>
        <taxon>Asteroidea</taxon>
        <taxon>Valvatacea</taxon>
        <taxon>Valvatida</taxon>
        <taxon>Asterinidae</taxon>
        <taxon>Patiria</taxon>
    </lineage>
</organism>
<keyword evidence="4" id="KW-1185">Reference proteome</keyword>
<dbReference type="RefSeq" id="XP_038046494.1">
    <property type="nucleotide sequence ID" value="XM_038190566.1"/>
</dbReference>
<reference evidence="3" key="1">
    <citation type="submission" date="2022-11" db="UniProtKB">
        <authorList>
            <consortium name="EnsemblMetazoa"/>
        </authorList>
    </citation>
    <scope>IDENTIFICATION</scope>
</reference>
<dbReference type="InterPro" id="IPR015034">
    <property type="entry name" value="Bles03"/>
</dbReference>
<dbReference type="InterPro" id="IPR023398">
    <property type="entry name" value="TIF_eIF4e-like"/>
</dbReference>
<dbReference type="PANTHER" id="PTHR31977">
    <property type="entry name" value="UPF0696 PROTEIN C11ORF68"/>
    <property type="match status" value="1"/>
</dbReference>
<feature type="compositionally biased region" description="Polar residues" evidence="2">
    <location>
        <begin position="65"/>
        <end position="74"/>
    </location>
</feature>
<evidence type="ECO:0000256" key="1">
    <source>
        <dbReference type="ARBA" id="ARBA00010568"/>
    </source>
</evidence>
<dbReference type="OMA" id="HADLTWE"/>
<accession>A0A913Z3X1</accession>
<feature type="region of interest" description="Disordered" evidence="2">
    <location>
        <begin position="57"/>
        <end position="84"/>
    </location>
</feature>
<dbReference type="SUPFAM" id="SSF55418">
    <property type="entry name" value="eIF4e-like"/>
    <property type="match status" value="1"/>
</dbReference>
<proteinExistence type="inferred from homology"/>
<dbReference type="GeneID" id="119720736"/>
<evidence type="ECO:0000256" key="2">
    <source>
        <dbReference type="SAM" id="MobiDB-lite"/>
    </source>
</evidence>
<dbReference type="Gene3D" id="3.30.760.10">
    <property type="entry name" value="RNA Cap, Translation Initiation Factor Eif4e"/>
    <property type="match status" value="1"/>
</dbReference>
<evidence type="ECO:0000313" key="3">
    <source>
        <dbReference type="EnsemblMetazoa" id="XP_038046494.1"/>
    </source>
</evidence>
<sequence length="242" mass="27138">MARQLAAEALAIVRGGWLIFDPNLKQEANLKCEVEEFLAKYPPSRVKEVNGSRVSWISGRAPRGDSTTENGSDNSKTKGEEQASDRVGLCQAWEDLLHSGQPVTFQEIKRIAVAHRCLSGKWMVMKETGIHADLTWERIFRATVAGQLGTSTKVSSAPAMGDDSDYSHVICIYSEDFTDKSGVMKLETRLRQLGIRCRLTYKPDAFTHLRIYRDNEFGLKPTIYASEFDVRKNASVVISVYE</sequence>
<dbReference type="Pfam" id="PF08939">
    <property type="entry name" value="Bles03"/>
    <property type="match status" value="1"/>
</dbReference>
<dbReference type="Proteomes" id="UP000887568">
    <property type="component" value="Unplaced"/>
</dbReference>
<dbReference type="OrthoDB" id="10067381at2759"/>
<feature type="compositionally biased region" description="Basic and acidic residues" evidence="2">
    <location>
        <begin position="75"/>
        <end position="84"/>
    </location>
</feature>
<dbReference type="PANTHER" id="PTHR31977:SF1">
    <property type="entry name" value="UPF0696 PROTEIN C11ORF68"/>
    <property type="match status" value="1"/>
</dbReference>